<organism evidence="6 7">
    <name type="scientific">Sulfitobacter porphyrae</name>
    <dbReference type="NCBI Taxonomy" id="1246864"/>
    <lineage>
        <taxon>Bacteria</taxon>
        <taxon>Pseudomonadati</taxon>
        <taxon>Pseudomonadota</taxon>
        <taxon>Alphaproteobacteria</taxon>
        <taxon>Rhodobacterales</taxon>
        <taxon>Roseobacteraceae</taxon>
        <taxon>Sulfitobacter</taxon>
    </lineage>
</organism>
<reference evidence="7" key="1">
    <citation type="journal article" date="2019" name="Int. J. Syst. Evol. Microbiol.">
        <title>The Global Catalogue of Microorganisms (GCM) 10K type strain sequencing project: providing services to taxonomists for standard genome sequencing and annotation.</title>
        <authorList>
            <consortium name="The Broad Institute Genomics Platform"/>
            <consortium name="The Broad Institute Genome Sequencing Center for Infectious Disease"/>
            <person name="Wu L."/>
            <person name="Ma J."/>
        </authorList>
    </citation>
    <scope>NUCLEOTIDE SEQUENCE [LARGE SCALE GENOMIC DNA]</scope>
    <source>
        <strain evidence="7">CCUG 66188</strain>
    </source>
</reference>
<comment type="caution">
    <text evidence="6">The sequence shown here is derived from an EMBL/GenBank/DDBJ whole genome shotgun (WGS) entry which is preliminary data.</text>
</comment>
<dbReference type="InterPro" id="IPR005119">
    <property type="entry name" value="LysR_subst-bd"/>
</dbReference>
<evidence type="ECO:0000256" key="4">
    <source>
        <dbReference type="ARBA" id="ARBA00023163"/>
    </source>
</evidence>
<name>A0ABW2BA94_9RHOB</name>
<dbReference type="EMBL" id="JBHSWG010000004">
    <property type="protein sequence ID" value="MFC6762412.1"/>
    <property type="molecule type" value="Genomic_DNA"/>
</dbReference>
<evidence type="ECO:0000256" key="2">
    <source>
        <dbReference type="ARBA" id="ARBA00023015"/>
    </source>
</evidence>
<gene>
    <name evidence="6" type="ORF">ACFQFQ_27375</name>
</gene>
<proteinExistence type="inferred from homology"/>
<keyword evidence="7" id="KW-1185">Reference proteome</keyword>
<comment type="similarity">
    <text evidence="1">Belongs to the LysR transcriptional regulatory family.</text>
</comment>
<dbReference type="Pfam" id="PF03466">
    <property type="entry name" value="LysR_substrate"/>
    <property type="match status" value="1"/>
</dbReference>
<accession>A0ABW2BA94</accession>
<evidence type="ECO:0000313" key="6">
    <source>
        <dbReference type="EMBL" id="MFC6762412.1"/>
    </source>
</evidence>
<protein>
    <submittedName>
        <fullName evidence="6">LysR family transcriptional regulator</fullName>
    </submittedName>
</protein>
<dbReference type="Gene3D" id="3.40.190.290">
    <property type="match status" value="1"/>
</dbReference>
<feature type="domain" description="HTH lysR-type" evidence="5">
    <location>
        <begin position="1"/>
        <end position="58"/>
    </location>
</feature>
<keyword evidence="3" id="KW-0238">DNA-binding</keyword>
<keyword evidence="4" id="KW-0804">Transcription</keyword>
<dbReference type="SUPFAM" id="SSF53850">
    <property type="entry name" value="Periplasmic binding protein-like II"/>
    <property type="match status" value="1"/>
</dbReference>
<dbReference type="InterPro" id="IPR036390">
    <property type="entry name" value="WH_DNA-bd_sf"/>
</dbReference>
<dbReference type="Proteomes" id="UP001596353">
    <property type="component" value="Unassembled WGS sequence"/>
</dbReference>
<dbReference type="PRINTS" id="PR00039">
    <property type="entry name" value="HTHLYSR"/>
</dbReference>
<dbReference type="PANTHER" id="PTHR30537">
    <property type="entry name" value="HTH-TYPE TRANSCRIPTIONAL REGULATOR"/>
    <property type="match status" value="1"/>
</dbReference>
<dbReference type="Gene3D" id="1.10.10.10">
    <property type="entry name" value="Winged helix-like DNA-binding domain superfamily/Winged helix DNA-binding domain"/>
    <property type="match status" value="1"/>
</dbReference>
<evidence type="ECO:0000259" key="5">
    <source>
        <dbReference type="PROSITE" id="PS50931"/>
    </source>
</evidence>
<evidence type="ECO:0000256" key="3">
    <source>
        <dbReference type="ARBA" id="ARBA00023125"/>
    </source>
</evidence>
<evidence type="ECO:0000256" key="1">
    <source>
        <dbReference type="ARBA" id="ARBA00009437"/>
    </source>
</evidence>
<sequence length="219" mass="24405">MPLNPMRAFAVASRHRTFTAAAQELGVTQVAISRQIALLEDYLGVPLFDRDGRSAKLTDIGRAYGQEIAMHFEGLETATARLLNIETANTIQLRIYPSVAHYWLLPRLSRFTDQYPGLRVRMDTQVAPLDFRGTQLDVAIQLGTSPWRDARARKLFDERVDVVCAPDYATRMGPFVDPQAVAGVICCIRIIGGGHGTIGRGPAMWRLIRHRGSNLTARF</sequence>
<keyword evidence="2" id="KW-0805">Transcription regulation</keyword>
<dbReference type="Pfam" id="PF00126">
    <property type="entry name" value="HTH_1"/>
    <property type="match status" value="1"/>
</dbReference>
<dbReference type="PANTHER" id="PTHR30537:SF74">
    <property type="entry name" value="HTH-TYPE TRANSCRIPTIONAL REGULATOR TRPI"/>
    <property type="match status" value="1"/>
</dbReference>
<dbReference type="InterPro" id="IPR000847">
    <property type="entry name" value="LysR_HTH_N"/>
</dbReference>
<evidence type="ECO:0000313" key="7">
    <source>
        <dbReference type="Proteomes" id="UP001596353"/>
    </source>
</evidence>
<dbReference type="InterPro" id="IPR058163">
    <property type="entry name" value="LysR-type_TF_proteobact-type"/>
</dbReference>
<dbReference type="SUPFAM" id="SSF46785">
    <property type="entry name" value="Winged helix' DNA-binding domain"/>
    <property type="match status" value="1"/>
</dbReference>
<dbReference type="PROSITE" id="PS50931">
    <property type="entry name" value="HTH_LYSR"/>
    <property type="match status" value="1"/>
</dbReference>
<dbReference type="InterPro" id="IPR036388">
    <property type="entry name" value="WH-like_DNA-bd_sf"/>
</dbReference>